<sequence length="384" mass="44948">MCVERCLYALDNCYSSLSAENVNDSLVPGHNRRYLDSNKYMVEKCKKQRDHIRKYVDKGGRKKNTTNKRLDRITLSPKQRPAMRMPPVIAPRIREKGINIIMKTKHRDHKMPDIRALSTDKPDISKPKPLVTKSATAQLQTLTSNDKRRNRLLSNNLNSFKVDSSRLEGVSENHSNRRSLIRERCSSINYSKYSISRLKNRKLDEDELKNIKMERIFKSIQDQTEKGEKLKLTEIGLKGTPYHKLLQEEQSKKHFTKRKDFDDILEKEKRFTDTITKGKRDAKIYQRLAKDLSLDDIEDSYNIPKKIIYDKESCLNPKRPRHRYGNSLSISLMNNVAKLNQTNVQSHLKKLRFANGQYQLSPVDSIKRFNERPLNEVYNGKLLK</sequence>
<dbReference type="Proteomes" id="UP001295684">
    <property type="component" value="Unassembled WGS sequence"/>
</dbReference>
<keyword evidence="2" id="KW-1185">Reference proteome</keyword>
<proteinExistence type="predicted"/>
<reference evidence="1" key="1">
    <citation type="submission" date="2023-07" db="EMBL/GenBank/DDBJ databases">
        <authorList>
            <consortium name="AG Swart"/>
            <person name="Singh M."/>
            <person name="Singh A."/>
            <person name="Seah K."/>
            <person name="Emmerich C."/>
        </authorList>
    </citation>
    <scope>NUCLEOTIDE SEQUENCE</scope>
    <source>
        <strain evidence="1">DP1</strain>
    </source>
</reference>
<dbReference type="EMBL" id="CAMPGE010011398">
    <property type="protein sequence ID" value="CAI2370234.1"/>
    <property type="molecule type" value="Genomic_DNA"/>
</dbReference>
<name>A0AAD1US19_EUPCR</name>
<organism evidence="1 2">
    <name type="scientific">Euplotes crassus</name>
    <dbReference type="NCBI Taxonomy" id="5936"/>
    <lineage>
        <taxon>Eukaryota</taxon>
        <taxon>Sar</taxon>
        <taxon>Alveolata</taxon>
        <taxon>Ciliophora</taxon>
        <taxon>Intramacronucleata</taxon>
        <taxon>Spirotrichea</taxon>
        <taxon>Hypotrichia</taxon>
        <taxon>Euplotida</taxon>
        <taxon>Euplotidae</taxon>
        <taxon>Moneuplotes</taxon>
    </lineage>
</organism>
<protein>
    <submittedName>
        <fullName evidence="1">Uncharacterized protein</fullName>
    </submittedName>
</protein>
<dbReference type="AlphaFoldDB" id="A0AAD1US19"/>
<evidence type="ECO:0000313" key="2">
    <source>
        <dbReference type="Proteomes" id="UP001295684"/>
    </source>
</evidence>
<gene>
    <name evidence="1" type="ORF">ECRASSUSDP1_LOCUS11542</name>
</gene>
<accession>A0AAD1US19</accession>
<comment type="caution">
    <text evidence="1">The sequence shown here is derived from an EMBL/GenBank/DDBJ whole genome shotgun (WGS) entry which is preliminary data.</text>
</comment>
<evidence type="ECO:0000313" key="1">
    <source>
        <dbReference type="EMBL" id="CAI2370234.1"/>
    </source>
</evidence>